<proteinExistence type="predicted"/>
<reference evidence="3 4" key="1">
    <citation type="submission" date="2019-04" db="EMBL/GenBank/DDBJ databases">
        <title>An improved genome assembly and genetic linkage map for asparagus bean, Vigna unguiculata ssp. sesquipedialis.</title>
        <authorList>
            <person name="Xia Q."/>
            <person name="Zhang R."/>
            <person name="Dong Y."/>
        </authorList>
    </citation>
    <scope>NUCLEOTIDE SEQUENCE [LARGE SCALE GENOMIC DNA]</scope>
    <source>
        <tissue evidence="3">Leaf</tissue>
    </source>
</reference>
<organism evidence="3 4">
    <name type="scientific">Vigna unguiculata</name>
    <name type="common">Cowpea</name>
    <dbReference type="NCBI Taxonomy" id="3917"/>
    <lineage>
        <taxon>Eukaryota</taxon>
        <taxon>Viridiplantae</taxon>
        <taxon>Streptophyta</taxon>
        <taxon>Embryophyta</taxon>
        <taxon>Tracheophyta</taxon>
        <taxon>Spermatophyta</taxon>
        <taxon>Magnoliopsida</taxon>
        <taxon>eudicotyledons</taxon>
        <taxon>Gunneridae</taxon>
        <taxon>Pentapetalae</taxon>
        <taxon>rosids</taxon>
        <taxon>fabids</taxon>
        <taxon>Fabales</taxon>
        <taxon>Fabaceae</taxon>
        <taxon>Papilionoideae</taxon>
        <taxon>50 kb inversion clade</taxon>
        <taxon>NPAAA clade</taxon>
        <taxon>indigoferoid/millettioid clade</taxon>
        <taxon>Phaseoleae</taxon>
        <taxon>Vigna</taxon>
    </lineage>
</organism>
<name>A0A4D6N053_VIGUN</name>
<evidence type="ECO:0000256" key="2">
    <source>
        <dbReference type="SAM" id="SignalP"/>
    </source>
</evidence>
<feature type="region of interest" description="Disordered" evidence="1">
    <location>
        <begin position="88"/>
        <end position="137"/>
    </location>
</feature>
<dbReference type="AlphaFoldDB" id="A0A4D6N053"/>
<sequence length="155" mass="16899">MTSVKVRNSNPIILLFHCFLVPSLFPELLCSVVGVRGETMARSDTLAQASLSRLGETCRNRSGLHSSSRSGESSCFERGTISLRRETLAQGLSRSGEKGSPKRAMQKPPSVHVTISPKRELGGEQLGGEQRYPPQVRASAESDLVICIRMSRVES</sequence>
<feature type="chain" id="PRO_5020024039" evidence="2">
    <location>
        <begin position="27"/>
        <end position="155"/>
    </location>
</feature>
<feature type="signal peptide" evidence="2">
    <location>
        <begin position="1"/>
        <end position="26"/>
    </location>
</feature>
<keyword evidence="4" id="KW-1185">Reference proteome</keyword>
<accession>A0A4D6N053</accession>
<evidence type="ECO:0000256" key="1">
    <source>
        <dbReference type="SAM" id="MobiDB-lite"/>
    </source>
</evidence>
<evidence type="ECO:0000313" key="3">
    <source>
        <dbReference type="EMBL" id="QCE06322.1"/>
    </source>
</evidence>
<keyword evidence="2" id="KW-0732">Signal</keyword>
<gene>
    <name evidence="3" type="ORF">DEO72_LG9g1333</name>
</gene>
<evidence type="ECO:0000313" key="4">
    <source>
        <dbReference type="Proteomes" id="UP000501690"/>
    </source>
</evidence>
<dbReference type="EMBL" id="CP039353">
    <property type="protein sequence ID" value="QCE06322.1"/>
    <property type="molecule type" value="Genomic_DNA"/>
</dbReference>
<protein>
    <submittedName>
        <fullName evidence="3">Uncharacterized protein</fullName>
    </submittedName>
</protein>
<dbReference type="Proteomes" id="UP000501690">
    <property type="component" value="Linkage Group LG9"/>
</dbReference>